<feature type="domain" description="NADP-dependent oxidoreductase" evidence="1">
    <location>
        <begin position="17"/>
        <end position="153"/>
    </location>
</feature>
<accession>A0A937RNW3</accession>
<dbReference type="Proteomes" id="UP000604475">
    <property type="component" value="Unassembled WGS sequence"/>
</dbReference>
<dbReference type="Pfam" id="PF00248">
    <property type="entry name" value="Aldo_ket_red"/>
    <property type="match status" value="1"/>
</dbReference>
<organism evidence="2 3">
    <name type="scientific">Frankia nepalensis</name>
    <dbReference type="NCBI Taxonomy" id="1836974"/>
    <lineage>
        <taxon>Bacteria</taxon>
        <taxon>Bacillati</taxon>
        <taxon>Actinomycetota</taxon>
        <taxon>Actinomycetes</taxon>
        <taxon>Frankiales</taxon>
        <taxon>Frankiaceae</taxon>
        <taxon>Frankia</taxon>
    </lineage>
</organism>
<reference evidence="2" key="1">
    <citation type="submission" date="2020-12" db="EMBL/GenBank/DDBJ databases">
        <title>Genomic characterization of non-nitrogen-fixing Frankia strains.</title>
        <authorList>
            <person name="Carlos-Shanley C."/>
            <person name="Guerra T."/>
            <person name="Hahn D."/>
        </authorList>
    </citation>
    <scope>NUCLEOTIDE SEQUENCE</scope>
    <source>
        <strain evidence="2">CN6</strain>
    </source>
</reference>
<evidence type="ECO:0000259" key="1">
    <source>
        <dbReference type="Pfam" id="PF00248"/>
    </source>
</evidence>
<proteinExistence type="predicted"/>
<dbReference type="Gene3D" id="3.20.20.100">
    <property type="entry name" value="NADP-dependent oxidoreductase domain"/>
    <property type="match status" value="1"/>
</dbReference>
<dbReference type="InterPro" id="IPR036812">
    <property type="entry name" value="NAD(P)_OxRdtase_dom_sf"/>
</dbReference>
<comment type="caution">
    <text evidence="2">The sequence shown here is derived from an EMBL/GenBank/DDBJ whole genome shotgun (WGS) entry which is preliminary data.</text>
</comment>
<sequence>MHRPDRRVVLGLHRTRHARSILEAALERGVRDLDTAFNYANFSSHERLAQLAPDLLGEFYLSTKVGFFPAPGGPAEHSLEPARLRDALRLTADTLGRVPDLVFLHNPERAVREAGLDRGRDLFLAAAATMDEEARAGTTRAWGVSTWDARPLALALSAVGATGAAPRPARLMHRSGVLVSPGVLAATDEIAGLLRVDAADRWGMSPFGGDTRPPFWEKLRLTPLLGSPPPAGVDTFQAAFRLAYELPPVTRVAVSANDPGHLDRLLDAVRLPVDPARVDQYRDLLGRPPRPAHAT</sequence>
<dbReference type="AlphaFoldDB" id="A0A937RNW3"/>
<evidence type="ECO:0000313" key="3">
    <source>
        <dbReference type="Proteomes" id="UP000604475"/>
    </source>
</evidence>
<protein>
    <submittedName>
        <fullName evidence="2">Aldo/keto reductase</fullName>
    </submittedName>
</protein>
<dbReference type="InterPro" id="IPR023210">
    <property type="entry name" value="NADP_OxRdtase_dom"/>
</dbReference>
<keyword evidence="3" id="KW-1185">Reference proteome</keyword>
<gene>
    <name evidence="2" type="ORF">I7412_41300</name>
</gene>
<dbReference type="SUPFAM" id="SSF51430">
    <property type="entry name" value="NAD(P)-linked oxidoreductase"/>
    <property type="match status" value="1"/>
</dbReference>
<name>A0A937RNW3_9ACTN</name>
<dbReference type="EMBL" id="JAEACQ010000383">
    <property type="protein sequence ID" value="MBL7633487.1"/>
    <property type="molecule type" value="Genomic_DNA"/>
</dbReference>
<evidence type="ECO:0000313" key="2">
    <source>
        <dbReference type="EMBL" id="MBL7633487.1"/>
    </source>
</evidence>
<dbReference type="RefSeq" id="WP_203007355.1">
    <property type="nucleotide sequence ID" value="NZ_JADWYU010000092.1"/>
</dbReference>